<comment type="caution">
    <text evidence="1">The sequence shown here is derived from an EMBL/GenBank/DDBJ whole genome shotgun (WGS) entry which is preliminary data.</text>
</comment>
<dbReference type="Proteomes" id="UP000682733">
    <property type="component" value="Unassembled WGS sequence"/>
</dbReference>
<dbReference type="PANTHER" id="PTHR45749:SF21">
    <property type="entry name" value="DUF4371 DOMAIN-CONTAINING PROTEIN"/>
    <property type="match status" value="1"/>
</dbReference>
<dbReference type="PANTHER" id="PTHR45749">
    <property type="match status" value="1"/>
</dbReference>
<reference evidence="1" key="1">
    <citation type="submission" date="2021-02" db="EMBL/GenBank/DDBJ databases">
        <authorList>
            <person name="Nowell W R."/>
        </authorList>
    </citation>
    <scope>NUCLEOTIDE SEQUENCE</scope>
</reference>
<proteinExistence type="predicted"/>
<name>A0A8S2EP24_9BILA</name>
<sequence>MRIPKIETTGEGLFYLLSKWLQELGLNATNIAGQCYDGASVMRGGYKGVAAHLQQISPKAIYIYCYAMY</sequence>
<evidence type="ECO:0000313" key="3">
    <source>
        <dbReference type="Proteomes" id="UP000677228"/>
    </source>
</evidence>
<evidence type="ECO:0000313" key="1">
    <source>
        <dbReference type="EMBL" id="CAF1269026.1"/>
    </source>
</evidence>
<dbReference type="AlphaFoldDB" id="A0A8S2EP24"/>
<evidence type="ECO:0000313" key="2">
    <source>
        <dbReference type="EMBL" id="CAF4074834.1"/>
    </source>
</evidence>
<protein>
    <recommendedName>
        <fullName evidence="4">DUF4371 domain-containing protein</fullName>
    </recommendedName>
</protein>
<organism evidence="1 3">
    <name type="scientific">Didymodactylos carnosus</name>
    <dbReference type="NCBI Taxonomy" id="1234261"/>
    <lineage>
        <taxon>Eukaryota</taxon>
        <taxon>Metazoa</taxon>
        <taxon>Spiralia</taxon>
        <taxon>Gnathifera</taxon>
        <taxon>Rotifera</taxon>
        <taxon>Eurotatoria</taxon>
        <taxon>Bdelloidea</taxon>
        <taxon>Philodinida</taxon>
        <taxon>Philodinidae</taxon>
        <taxon>Didymodactylos</taxon>
    </lineage>
</organism>
<accession>A0A8S2EP24</accession>
<gene>
    <name evidence="1" type="ORF">OVA965_LOCUS27095</name>
    <name evidence="2" type="ORF">TMI583_LOCUS27840</name>
</gene>
<dbReference type="Proteomes" id="UP000677228">
    <property type="component" value="Unassembled WGS sequence"/>
</dbReference>
<dbReference type="EMBL" id="CAJOBA010039271">
    <property type="protein sequence ID" value="CAF4074834.1"/>
    <property type="molecule type" value="Genomic_DNA"/>
</dbReference>
<dbReference type="EMBL" id="CAJNOK010017707">
    <property type="protein sequence ID" value="CAF1269026.1"/>
    <property type="molecule type" value="Genomic_DNA"/>
</dbReference>
<evidence type="ECO:0008006" key="4">
    <source>
        <dbReference type="Google" id="ProtNLM"/>
    </source>
</evidence>